<evidence type="ECO:0000313" key="2">
    <source>
        <dbReference type="Proteomes" id="UP000024635"/>
    </source>
</evidence>
<sequence length="69" mass="7596">MNPSPDGQTYSWTLSKKNDTVLFGQTPTEGISGPWEGQTSVACARSLYLKINRSQGDQIECPRPDPSPR</sequence>
<organism evidence="1 2">
    <name type="scientific">Ancylostoma ceylanicum</name>
    <dbReference type="NCBI Taxonomy" id="53326"/>
    <lineage>
        <taxon>Eukaryota</taxon>
        <taxon>Metazoa</taxon>
        <taxon>Ecdysozoa</taxon>
        <taxon>Nematoda</taxon>
        <taxon>Chromadorea</taxon>
        <taxon>Rhabditida</taxon>
        <taxon>Rhabditina</taxon>
        <taxon>Rhabditomorpha</taxon>
        <taxon>Strongyloidea</taxon>
        <taxon>Ancylostomatidae</taxon>
        <taxon>Ancylostomatinae</taxon>
        <taxon>Ancylostoma</taxon>
    </lineage>
</organism>
<protein>
    <submittedName>
        <fullName evidence="1">Uncharacterized protein</fullName>
    </submittedName>
</protein>
<dbReference type="AlphaFoldDB" id="A0A016RUW5"/>
<dbReference type="Proteomes" id="UP000024635">
    <property type="component" value="Unassembled WGS sequence"/>
</dbReference>
<reference evidence="2" key="1">
    <citation type="journal article" date="2015" name="Nat. Genet.">
        <title>The genome and transcriptome of the zoonotic hookworm Ancylostoma ceylanicum identify infection-specific gene families.</title>
        <authorList>
            <person name="Schwarz E.M."/>
            <person name="Hu Y."/>
            <person name="Antoshechkin I."/>
            <person name="Miller M.M."/>
            <person name="Sternberg P.W."/>
            <person name="Aroian R.V."/>
        </authorList>
    </citation>
    <scope>NUCLEOTIDE SEQUENCE</scope>
    <source>
        <strain evidence="2">HY135</strain>
    </source>
</reference>
<name>A0A016RUW5_9BILA</name>
<gene>
    <name evidence="1" type="primary">Acey_s0366.g10</name>
    <name evidence="1" type="ORF">Y032_0366g10</name>
</gene>
<evidence type="ECO:0000313" key="1">
    <source>
        <dbReference type="EMBL" id="EYB82108.1"/>
    </source>
</evidence>
<accession>A0A016RUW5</accession>
<dbReference type="EMBL" id="JARK01001702">
    <property type="protein sequence ID" value="EYB82108.1"/>
    <property type="molecule type" value="Genomic_DNA"/>
</dbReference>
<comment type="caution">
    <text evidence="1">The sequence shown here is derived from an EMBL/GenBank/DDBJ whole genome shotgun (WGS) entry which is preliminary data.</text>
</comment>
<proteinExistence type="predicted"/>
<keyword evidence="2" id="KW-1185">Reference proteome</keyword>